<accession>A0AAV1M7I2</accession>
<keyword evidence="2" id="KW-1185">Reference proteome</keyword>
<proteinExistence type="predicted"/>
<dbReference type="InterPro" id="IPR036397">
    <property type="entry name" value="RNaseH_sf"/>
</dbReference>
<dbReference type="EMBL" id="CAVLGL010000148">
    <property type="protein sequence ID" value="CAK1603650.1"/>
    <property type="molecule type" value="Genomic_DNA"/>
</dbReference>
<dbReference type="PANTHER" id="PTHR47326">
    <property type="entry name" value="TRANSPOSABLE ELEMENT TC3 TRANSPOSASE-LIKE PROTEIN"/>
    <property type="match status" value="1"/>
</dbReference>
<dbReference type="GO" id="GO:0003676">
    <property type="term" value="F:nucleic acid binding"/>
    <property type="evidence" value="ECO:0007669"/>
    <property type="project" value="InterPro"/>
</dbReference>
<dbReference type="PANTHER" id="PTHR47326:SF1">
    <property type="entry name" value="HTH PSQ-TYPE DOMAIN-CONTAINING PROTEIN"/>
    <property type="match status" value="1"/>
</dbReference>
<gene>
    <name evidence="1" type="ORF">PARMNEM_LOCUS21980</name>
</gene>
<protein>
    <recommendedName>
        <fullName evidence="3">Transposable element Tc3 transposase</fullName>
    </recommendedName>
</protein>
<dbReference type="AlphaFoldDB" id="A0AAV1M7I2"/>
<name>A0AAV1M7I2_9NEOP</name>
<dbReference type="Gene3D" id="3.30.420.10">
    <property type="entry name" value="Ribonuclease H-like superfamily/Ribonuclease H"/>
    <property type="match status" value="1"/>
</dbReference>
<evidence type="ECO:0000313" key="1">
    <source>
        <dbReference type="EMBL" id="CAK1603650.1"/>
    </source>
</evidence>
<evidence type="ECO:0000313" key="2">
    <source>
        <dbReference type="Proteomes" id="UP001314205"/>
    </source>
</evidence>
<comment type="caution">
    <text evidence="1">The sequence shown here is derived from an EMBL/GenBank/DDBJ whole genome shotgun (WGS) entry which is preliminary data.</text>
</comment>
<evidence type="ECO:0008006" key="3">
    <source>
        <dbReference type="Google" id="ProtNLM"/>
    </source>
</evidence>
<sequence>MVFQHDGAPAHFARNVREHLNVRFPRGWIARGGPVLWPARSPDLTPLDFFLWGYVKERVYFSDCPTVAEKEQRVRSVFASITPTMVRNATQAISRRARFRIEQDGAHFEPFL</sequence>
<dbReference type="Proteomes" id="UP001314205">
    <property type="component" value="Unassembled WGS sequence"/>
</dbReference>
<reference evidence="1 2" key="1">
    <citation type="submission" date="2023-11" db="EMBL/GenBank/DDBJ databases">
        <authorList>
            <person name="Hedman E."/>
            <person name="Englund M."/>
            <person name="Stromberg M."/>
            <person name="Nyberg Akerstrom W."/>
            <person name="Nylinder S."/>
            <person name="Jareborg N."/>
            <person name="Kallberg Y."/>
            <person name="Kronander E."/>
        </authorList>
    </citation>
    <scope>NUCLEOTIDE SEQUENCE [LARGE SCALE GENOMIC DNA]</scope>
</reference>
<organism evidence="1 2">
    <name type="scientific">Parnassius mnemosyne</name>
    <name type="common">clouded apollo</name>
    <dbReference type="NCBI Taxonomy" id="213953"/>
    <lineage>
        <taxon>Eukaryota</taxon>
        <taxon>Metazoa</taxon>
        <taxon>Ecdysozoa</taxon>
        <taxon>Arthropoda</taxon>
        <taxon>Hexapoda</taxon>
        <taxon>Insecta</taxon>
        <taxon>Pterygota</taxon>
        <taxon>Neoptera</taxon>
        <taxon>Endopterygota</taxon>
        <taxon>Lepidoptera</taxon>
        <taxon>Glossata</taxon>
        <taxon>Ditrysia</taxon>
        <taxon>Papilionoidea</taxon>
        <taxon>Papilionidae</taxon>
        <taxon>Parnassiinae</taxon>
        <taxon>Parnassini</taxon>
        <taxon>Parnassius</taxon>
        <taxon>Driopa</taxon>
    </lineage>
</organism>